<dbReference type="Proteomes" id="UP000579647">
    <property type="component" value="Unassembled WGS sequence"/>
</dbReference>
<protein>
    <submittedName>
        <fullName evidence="1">Uncharacterized protein</fullName>
    </submittedName>
</protein>
<gene>
    <name evidence="1" type="ORF">HNR07_000243</name>
</gene>
<evidence type="ECO:0000313" key="1">
    <source>
        <dbReference type="EMBL" id="MBB5489106.1"/>
    </source>
</evidence>
<dbReference type="EMBL" id="JACHDO010000001">
    <property type="protein sequence ID" value="MBB5489106.1"/>
    <property type="molecule type" value="Genomic_DNA"/>
</dbReference>
<comment type="caution">
    <text evidence="1">The sequence shown here is derived from an EMBL/GenBank/DDBJ whole genome shotgun (WGS) entry which is preliminary data.</text>
</comment>
<proteinExistence type="predicted"/>
<dbReference type="RefSeq" id="WP_184360791.1">
    <property type="nucleotide sequence ID" value="NZ_BAAAKM010000089.1"/>
</dbReference>
<evidence type="ECO:0000313" key="2">
    <source>
        <dbReference type="Proteomes" id="UP000579647"/>
    </source>
</evidence>
<sequence length="75" mass="9049">MGYWRKHPRKEGEEALRQISDLGWRIENPPAYYTIKCPCGNHQRQVHLTPANPNYWNQTVRFVRRVCRPEQKEDV</sequence>
<dbReference type="AlphaFoldDB" id="A0A840WCX0"/>
<organism evidence="1 2">
    <name type="scientific">Nocardiopsis metallicus</name>
    <dbReference type="NCBI Taxonomy" id="179819"/>
    <lineage>
        <taxon>Bacteria</taxon>
        <taxon>Bacillati</taxon>
        <taxon>Actinomycetota</taxon>
        <taxon>Actinomycetes</taxon>
        <taxon>Streptosporangiales</taxon>
        <taxon>Nocardiopsidaceae</taxon>
        <taxon>Nocardiopsis</taxon>
    </lineage>
</organism>
<reference evidence="1 2" key="1">
    <citation type="submission" date="2020-08" db="EMBL/GenBank/DDBJ databases">
        <title>Sequencing the genomes of 1000 actinobacteria strains.</title>
        <authorList>
            <person name="Klenk H.-P."/>
        </authorList>
    </citation>
    <scope>NUCLEOTIDE SEQUENCE [LARGE SCALE GENOMIC DNA]</scope>
    <source>
        <strain evidence="1 2">DSM 44598</strain>
    </source>
</reference>
<keyword evidence="2" id="KW-1185">Reference proteome</keyword>
<name>A0A840WCX0_9ACTN</name>
<accession>A0A840WCX0</accession>